<evidence type="ECO:0000256" key="1">
    <source>
        <dbReference type="SAM" id="MobiDB-lite"/>
    </source>
</evidence>
<gene>
    <name evidence="3" type="ORF">I6I10_11890</name>
</gene>
<feature type="region of interest" description="Disordered" evidence="1">
    <location>
        <begin position="340"/>
        <end position="574"/>
    </location>
</feature>
<keyword evidence="2" id="KW-1133">Transmembrane helix</keyword>
<feature type="transmembrane region" description="Helical" evidence="2">
    <location>
        <begin position="305"/>
        <end position="327"/>
    </location>
</feature>
<feature type="transmembrane region" description="Helical" evidence="2">
    <location>
        <begin position="123"/>
        <end position="142"/>
    </location>
</feature>
<proteinExistence type="predicted"/>
<feature type="compositionally biased region" description="Acidic residues" evidence="1">
    <location>
        <begin position="393"/>
        <end position="402"/>
    </location>
</feature>
<dbReference type="AlphaFoldDB" id="A0A7T4EEY4"/>
<feature type="transmembrane region" description="Helical" evidence="2">
    <location>
        <begin position="162"/>
        <end position="184"/>
    </location>
</feature>
<feature type="transmembrane region" description="Helical" evidence="2">
    <location>
        <begin position="274"/>
        <end position="293"/>
    </location>
</feature>
<keyword evidence="2" id="KW-0812">Transmembrane</keyword>
<evidence type="ECO:0000313" key="4">
    <source>
        <dbReference type="Proteomes" id="UP000596145"/>
    </source>
</evidence>
<feature type="transmembrane region" description="Helical" evidence="2">
    <location>
        <begin position="89"/>
        <end position="111"/>
    </location>
</feature>
<name>A0A7T4EEY4_9CORY</name>
<sequence length="574" mass="58670">MPFIVSNVIIITISVAISLASLLFTSTTLVALPGSVAQAFLVINGGAIAGSGQVISAVPLLPALCVWLLTAKTTYSLVKMKASIRDLGIILTVAVGIPLLLTLTATAMLWSASMVFAMGIPPIATFGRVVVLHGSAVLVGMGPRLWGALARRYSVPEAWVSAAYAALKLLGLWLVAGFVLVVAMTMVRWQVVGHPLVAIGYVPNAAIGGAAVVLGADFRVGESWVSLFSAHPGILPPVQWLVAMPEEVHPAAGFLMVVAFLIALFVLKNMPEYGLAVAPFTAIGMGILLYLSSGQVGVLGYVGSTWWLAVLLAAVYPAAIGLGGVVLRVLGGKNARSGVDASAEAPETTPESSSPADASSGRAGDPSATRVADSGDGADTDPGPHDGVRDGVEDAVDDAAADESEHVGSEDVPSDDPSGSPLNAEDKASAEDTVVAGSSADTDIRTATVGEGDIAEGGSSSSTPDRRSGEGHGDRGHEQDSDADEKESDTGGTPARGQESSEAGDRGGQWDETSEIEQGKVTEDDDANIPHAAVDPHGIGDEQRSSDSPREKNAGGSSRLWVGDTSPSDDGSGQ</sequence>
<dbReference type="Proteomes" id="UP000596145">
    <property type="component" value="Chromosome"/>
</dbReference>
<keyword evidence="2" id="KW-0472">Membrane</keyword>
<organism evidence="3 4">
    <name type="scientific">Corynebacterium glucuronolyticum</name>
    <dbReference type="NCBI Taxonomy" id="39791"/>
    <lineage>
        <taxon>Bacteria</taxon>
        <taxon>Bacillati</taxon>
        <taxon>Actinomycetota</taxon>
        <taxon>Actinomycetes</taxon>
        <taxon>Mycobacteriales</taxon>
        <taxon>Corynebacteriaceae</taxon>
        <taxon>Corynebacterium</taxon>
    </lineage>
</organism>
<feature type="compositionally biased region" description="Polar residues" evidence="1">
    <location>
        <begin position="565"/>
        <end position="574"/>
    </location>
</feature>
<accession>A0A7T4EEY4</accession>
<feature type="transmembrane region" description="Helical" evidence="2">
    <location>
        <begin position="39"/>
        <end position="69"/>
    </location>
</feature>
<feature type="transmembrane region" description="Helical" evidence="2">
    <location>
        <begin position="248"/>
        <end position="267"/>
    </location>
</feature>
<dbReference type="OrthoDB" id="4428043at2"/>
<feature type="compositionally biased region" description="Basic and acidic residues" evidence="1">
    <location>
        <begin position="382"/>
        <end position="392"/>
    </location>
</feature>
<feature type="transmembrane region" description="Helical" evidence="2">
    <location>
        <begin position="196"/>
        <end position="216"/>
    </location>
</feature>
<protein>
    <submittedName>
        <fullName evidence="3">Uncharacterized protein</fullName>
    </submittedName>
</protein>
<dbReference type="EMBL" id="CP066007">
    <property type="protein sequence ID" value="QQB46132.1"/>
    <property type="molecule type" value="Genomic_DNA"/>
</dbReference>
<evidence type="ECO:0000256" key="2">
    <source>
        <dbReference type="SAM" id="Phobius"/>
    </source>
</evidence>
<feature type="compositionally biased region" description="Basic and acidic residues" evidence="1">
    <location>
        <begin position="538"/>
        <end position="553"/>
    </location>
</feature>
<feature type="transmembrane region" description="Helical" evidence="2">
    <location>
        <begin position="6"/>
        <end position="32"/>
    </location>
</feature>
<evidence type="ECO:0000313" key="3">
    <source>
        <dbReference type="EMBL" id="QQB46132.1"/>
    </source>
</evidence>
<feature type="compositionally biased region" description="Basic and acidic residues" evidence="1">
    <location>
        <begin position="464"/>
        <end position="480"/>
    </location>
</feature>
<reference evidence="3 4" key="1">
    <citation type="submission" date="2020-12" db="EMBL/GenBank/DDBJ databases">
        <title>FDA dAtabase for Regulatory Grade micrObial Sequences (FDA-ARGOS): Supporting development and validation of Infectious Disease Dx tests.</title>
        <authorList>
            <person name="Sproer C."/>
            <person name="Gronow S."/>
            <person name="Severitt S."/>
            <person name="Schroder I."/>
            <person name="Tallon L."/>
            <person name="Sadzewicz L."/>
            <person name="Zhao X."/>
            <person name="Boylan J."/>
            <person name="Ott S."/>
            <person name="Bowen H."/>
            <person name="Vavikolanu K."/>
            <person name="Mehta A."/>
            <person name="Aluvathingal J."/>
            <person name="Nadendla S."/>
            <person name="Lowell S."/>
            <person name="Myers T."/>
            <person name="Yan Y."/>
            <person name="Sichtig H."/>
        </authorList>
    </citation>
    <scope>NUCLEOTIDE SEQUENCE [LARGE SCALE GENOMIC DNA]</scope>
    <source>
        <strain evidence="3 4">FDAARGOS_1053</strain>
    </source>
</reference>